<dbReference type="AlphaFoldDB" id="A0AAV8F2D8"/>
<keyword evidence="3" id="KW-1185">Reference proteome</keyword>
<proteinExistence type="predicted"/>
<dbReference type="PANTHER" id="PTHR36053">
    <property type="entry name" value="OSJNBB0017I01.18 PROTEIN"/>
    <property type="match status" value="1"/>
</dbReference>
<feature type="compositionally biased region" description="Pro residues" evidence="1">
    <location>
        <begin position="115"/>
        <end position="135"/>
    </location>
</feature>
<name>A0AAV8F2D8_9POAL</name>
<gene>
    <name evidence="2" type="ORF">LUZ62_036403</name>
</gene>
<dbReference type="EMBL" id="JAMFTS010000002">
    <property type="protein sequence ID" value="KAJ4785157.1"/>
    <property type="molecule type" value="Genomic_DNA"/>
</dbReference>
<organism evidence="2 3">
    <name type="scientific">Rhynchospora pubera</name>
    <dbReference type="NCBI Taxonomy" id="906938"/>
    <lineage>
        <taxon>Eukaryota</taxon>
        <taxon>Viridiplantae</taxon>
        <taxon>Streptophyta</taxon>
        <taxon>Embryophyta</taxon>
        <taxon>Tracheophyta</taxon>
        <taxon>Spermatophyta</taxon>
        <taxon>Magnoliopsida</taxon>
        <taxon>Liliopsida</taxon>
        <taxon>Poales</taxon>
        <taxon>Cyperaceae</taxon>
        <taxon>Cyperoideae</taxon>
        <taxon>Rhynchosporeae</taxon>
        <taxon>Rhynchospora</taxon>
    </lineage>
</organism>
<dbReference type="PANTHER" id="PTHR36053:SF1">
    <property type="entry name" value="OS04G0680300 PROTEIN"/>
    <property type="match status" value="1"/>
</dbReference>
<comment type="caution">
    <text evidence="2">The sequence shown here is derived from an EMBL/GenBank/DDBJ whole genome shotgun (WGS) entry which is preliminary data.</text>
</comment>
<evidence type="ECO:0000313" key="2">
    <source>
        <dbReference type="EMBL" id="KAJ4785157.1"/>
    </source>
</evidence>
<evidence type="ECO:0000313" key="3">
    <source>
        <dbReference type="Proteomes" id="UP001140206"/>
    </source>
</evidence>
<feature type="region of interest" description="Disordered" evidence="1">
    <location>
        <begin position="109"/>
        <end position="148"/>
    </location>
</feature>
<protein>
    <submittedName>
        <fullName evidence="2">Defensin-like protein</fullName>
    </submittedName>
</protein>
<accession>A0AAV8F2D8</accession>
<sequence>MFPKDWTPPCGSCCTKKYAALVQIPWRVFCKKGCDADGDTWEDYLSNIPKSPGIGECEEICYKDPVFKDQQWSSYIDRSPGDDSYSMECFNACISGCGFKFDIPPEKVKEVRPSRPLPPPPPPAPPVTRPDPPESAPATTKEVPFTSA</sequence>
<reference evidence="2" key="1">
    <citation type="submission" date="2022-08" db="EMBL/GenBank/DDBJ databases">
        <authorList>
            <person name="Marques A."/>
        </authorList>
    </citation>
    <scope>NUCLEOTIDE SEQUENCE</scope>
    <source>
        <strain evidence="2">RhyPub2mFocal</strain>
        <tissue evidence="2">Leaves</tissue>
    </source>
</reference>
<evidence type="ECO:0000256" key="1">
    <source>
        <dbReference type="SAM" id="MobiDB-lite"/>
    </source>
</evidence>
<dbReference type="Proteomes" id="UP001140206">
    <property type="component" value="Chromosome 2"/>
</dbReference>